<dbReference type="Proteomes" id="UP000030641">
    <property type="component" value="Unassembled WGS sequence"/>
</dbReference>
<protein>
    <submittedName>
        <fullName evidence="2">Uncharacterized protein</fullName>
    </submittedName>
</protein>
<proteinExistence type="predicted"/>
<feature type="region of interest" description="Disordered" evidence="1">
    <location>
        <begin position="104"/>
        <end position="138"/>
    </location>
</feature>
<dbReference type="HOGENOM" id="CLU_1440788_0_0_1"/>
<dbReference type="RefSeq" id="XP_013345908.1">
    <property type="nucleotide sequence ID" value="XM_013490454.1"/>
</dbReference>
<accession>A0A074YN30</accession>
<evidence type="ECO:0000256" key="1">
    <source>
        <dbReference type="SAM" id="MobiDB-lite"/>
    </source>
</evidence>
<organism evidence="2 3">
    <name type="scientific">Aureobasidium subglaciale (strain EXF-2481)</name>
    <name type="common">Aureobasidium pullulans var. subglaciale</name>
    <dbReference type="NCBI Taxonomy" id="1043005"/>
    <lineage>
        <taxon>Eukaryota</taxon>
        <taxon>Fungi</taxon>
        <taxon>Dikarya</taxon>
        <taxon>Ascomycota</taxon>
        <taxon>Pezizomycotina</taxon>
        <taxon>Dothideomycetes</taxon>
        <taxon>Dothideomycetidae</taxon>
        <taxon>Dothideales</taxon>
        <taxon>Saccotheciaceae</taxon>
        <taxon>Aureobasidium</taxon>
    </lineage>
</organism>
<reference evidence="2 3" key="1">
    <citation type="journal article" date="2014" name="BMC Genomics">
        <title>Genome sequencing of four Aureobasidium pullulans varieties: biotechnological potential, stress tolerance, and description of new species.</title>
        <authorList>
            <person name="Gostin Ar C."/>
            <person name="Ohm R.A."/>
            <person name="Kogej T."/>
            <person name="Sonjak S."/>
            <person name="Turk M."/>
            <person name="Zajc J."/>
            <person name="Zalar P."/>
            <person name="Grube M."/>
            <person name="Sun H."/>
            <person name="Han J."/>
            <person name="Sharma A."/>
            <person name="Chiniquy J."/>
            <person name="Ngan C.Y."/>
            <person name="Lipzen A."/>
            <person name="Barry K."/>
            <person name="Grigoriev I.V."/>
            <person name="Gunde-Cimerman N."/>
        </authorList>
    </citation>
    <scope>NUCLEOTIDE SEQUENCE [LARGE SCALE GENOMIC DNA]</scope>
    <source>
        <strain evidence="2 3">EXF-2481</strain>
    </source>
</reference>
<dbReference type="EMBL" id="KL584754">
    <property type="protein sequence ID" value="KEQ97509.1"/>
    <property type="molecule type" value="Genomic_DNA"/>
</dbReference>
<dbReference type="OrthoDB" id="3870776at2759"/>
<evidence type="ECO:0000313" key="3">
    <source>
        <dbReference type="Proteomes" id="UP000030641"/>
    </source>
</evidence>
<evidence type="ECO:0000313" key="2">
    <source>
        <dbReference type="EMBL" id="KEQ97509.1"/>
    </source>
</evidence>
<dbReference type="GeneID" id="25365996"/>
<feature type="compositionally biased region" description="Polar residues" evidence="1">
    <location>
        <begin position="126"/>
        <end position="136"/>
    </location>
</feature>
<keyword evidence="3" id="KW-1185">Reference proteome</keyword>
<name>A0A074YN30_AURSE</name>
<dbReference type="AlphaFoldDB" id="A0A074YN30"/>
<gene>
    <name evidence="2" type="ORF">AUEXF2481DRAFT_38020</name>
</gene>
<dbReference type="InParanoid" id="A0A074YN30"/>
<sequence length="188" mass="21165">MITASLWTLQDISSIDHLIQSLCSQVRINERNARAANKSLEAALDSYDLMNKSVTLQTTEHCRLLDKQELERQESLEDMLAEVKESKNNTVKLVAELGEMRDKLNRADSDSGSVEDSGKRPKHTTKASTGNFSSDSTEIEDGVSELVKVFRRFDGQHAIEYVTEAAETRKRKRFVDSDGIDVDIQMPD</sequence>